<dbReference type="InterPro" id="IPR022684">
    <property type="entry name" value="Calpain_cysteine_protease"/>
</dbReference>
<dbReference type="PROSITE" id="PS50203">
    <property type="entry name" value="CALPAIN_CAT"/>
    <property type="match status" value="1"/>
</dbReference>
<evidence type="ECO:0000256" key="6">
    <source>
        <dbReference type="SAM" id="MobiDB-lite"/>
    </source>
</evidence>
<dbReference type="KEGG" id="aaf:AURANDRAFT_63204"/>
<proteinExistence type="inferred from homology"/>
<dbReference type="SMART" id="SM00230">
    <property type="entry name" value="CysPc"/>
    <property type="match status" value="1"/>
</dbReference>
<dbReference type="SUPFAM" id="SSF47473">
    <property type="entry name" value="EF-hand"/>
    <property type="match status" value="1"/>
</dbReference>
<dbReference type="OrthoDB" id="424753at2759"/>
<feature type="region of interest" description="Disordered" evidence="6">
    <location>
        <begin position="860"/>
        <end position="880"/>
    </location>
</feature>
<evidence type="ECO:0000256" key="3">
    <source>
        <dbReference type="ARBA" id="ARBA00022801"/>
    </source>
</evidence>
<keyword evidence="9" id="KW-1185">Reference proteome</keyword>
<evidence type="ECO:0000256" key="5">
    <source>
        <dbReference type="PROSITE-ProRule" id="PRU00239"/>
    </source>
</evidence>
<dbReference type="PANTHER" id="PTHR10183:SF379">
    <property type="entry name" value="CALPAIN-5"/>
    <property type="match status" value="1"/>
</dbReference>
<dbReference type="Proteomes" id="UP000002729">
    <property type="component" value="Unassembled WGS sequence"/>
</dbReference>
<accession>F0Y5U5</accession>
<comment type="caution">
    <text evidence="5">Lacks conserved residue(s) required for the propagation of feature annotation.</text>
</comment>
<evidence type="ECO:0000259" key="7">
    <source>
        <dbReference type="PROSITE" id="PS50203"/>
    </source>
</evidence>
<feature type="region of interest" description="Disordered" evidence="6">
    <location>
        <begin position="572"/>
        <end position="591"/>
    </location>
</feature>
<protein>
    <recommendedName>
        <fullName evidence="7">Calpain catalytic domain-containing protein</fullName>
    </recommendedName>
</protein>
<dbReference type="GO" id="GO:0004198">
    <property type="term" value="F:calcium-dependent cysteine-type endopeptidase activity"/>
    <property type="evidence" value="ECO:0007669"/>
    <property type="project" value="InterPro"/>
</dbReference>
<organism evidence="9">
    <name type="scientific">Aureococcus anophagefferens</name>
    <name type="common">Harmful bloom alga</name>
    <dbReference type="NCBI Taxonomy" id="44056"/>
    <lineage>
        <taxon>Eukaryota</taxon>
        <taxon>Sar</taxon>
        <taxon>Stramenopiles</taxon>
        <taxon>Ochrophyta</taxon>
        <taxon>Pelagophyceae</taxon>
        <taxon>Pelagomonadales</taxon>
        <taxon>Pelagomonadaceae</taxon>
        <taxon>Aureococcus</taxon>
    </lineage>
</organism>
<dbReference type="Pfam" id="PF00648">
    <property type="entry name" value="Peptidase_C2"/>
    <property type="match status" value="1"/>
</dbReference>
<feature type="compositionally biased region" description="Basic and acidic residues" evidence="6">
    <location>
        <begin position="581"/>
        <end position="591"/>
    </location>
</feature>
<feature type="compositionally biased region" description="Pro residues" evidence="6">
    <location>
        <begin position="185"/>
        <end position="199"/>
    </location>
</feature>
<keyword evidence="2" id="KW-0645">Protease</keyword>
<dbReference type="InterPro" id="IPR011992">
    <property type="entry name" value="EF-hand-dom_pair"/>
</dbReference>
<evidence type="ECO:0000256" key="1">
    <source>
        <dbReference type="ARBA" id="ARBA00007623"/>
    </source>
</evidence>
<dbReference type="GO" id="GO:0006508">
    <property type="term" value="P:proteolysis"/>
    <property type="evidence" value="ECO:0007669"/>
    <property type="project" value="UniProtKB-KW"/>
</dbReference>
<dbReference type="InterPro" id="IPR001300">
    <property type="entry name" value="Peptidase_C2_calpain_cat"/>
</dbReference>
<gene>
    <name evidence="8" type="ORF">AURANDRAFT_63204</name>
</gene>
<dbReference type="RefSeq" id="XP_009035776.1">
    <property type="nucleotide sequence ID" value="XM_009037528.1"/>
</dbReference>
<dbReference type="InterPro" id="IPR038765">
    <property type="entry name" value="Papain-like_cys_pep_sf"/>
</dbReference>
<feature type="compositionally biased region" description="Basic and acidic residues" evidence="6">
    <location>
        <begin position="863"/>
        <end position="872"/>
    </location>
</feature>
<evidence type="ECO:0000256" key="4">
    <source>
        <dbReference type="ARBA" id="ARBA00022807"/>
    </source>
</evidence>
<dbReference type="EMBL" id="GL833125">
    <property type="protein sequence ID" value="EGB09735.1"/>
    <property type="molecule type" value="Genomic_DNA"/>
</dbReference>
<dbReference type="SUPFAM" id="SSF54001">
    <property type="entry name" value="Cysteine proteinases"/>
    <property type="match status" value="1"/>
</dbReference>
<dbReference type="eggNOG" id="KOG0045">
    <property type="taxonomic scope" value="Eukaryota"/>
</dbReference>
<sequence>MASPSLAKRRSSLWARYEAACRDAALLEKRAAPIPSGLSSLRPPAWEAGDLEQLESASALDAWLEARRGELEAYAARLAASQHDRAGDAAPAAEPEAVAAACAAHRVGGGELRALRSHFGAYDPERRGAVDAADVGPLLRDMGGDYDDAEVRAIRRRVDAAGDGVVPFAAFLAWWAGGLDGPAPGDGPAPAPAAAPPRAAPTRELRSGGIAECGSCAPPDAFRSAEVAPGVYLHATAAGGAWTFAVERCGLAAVEVRADLGGSRNLAADAPPGAVVAAPFALVRLAGAAVEAPGEPWRLRCALAYRDASAGEAPAAAAFEADGAYVDGAFPPAPESIARDAADPLRAAPVAWRRCLGGHDEAARRAALFGPARARPGDARGGLLEDRWLCGAMNALAERPDAVEACFPALDGPHEVACRLFLRGTARTVAVDDLAPCHAGAGGGVLFTACGDRDKAWAQLLEKAAAKAFGSYAALRRGWAYEGLLALTGAPCEAVRFGDARVRRDLESGDLWAKLRFWLDSGSLVTASTPDDDDGDARADTVYTLLRAADVLGGADGHERRQALLLRDAGGVGPPDGVVDEAPRDGGDRRKEPGTFWMDWRAAAATFALLSACHLNPSGGGAWRTASLDASLAEGDAAAYADLVLSGGGAPADCYVAAHQADERGDGADAYVDLALVVLRRRDGGGYDLVDAAFPSLERQVATPRLLLGPGAYVVIAWSSGARLRGGRAADVSIVVHAATDAPLALSPAPADAAALGDAVDVALRTLGDASPYPEHGFTIHALTAGGNGVSFAVENLGEKPLDFTMDCGNARNAASHRGSLQHTAAVAPGALALLHHLSPAGPGLWSWSYECEWHEAGAAPAPREHDARDGGPFRPTLAY</sequence>
<dbReference type="Gene3D" id="1.10.238.10">
    <property type="entry name" value="EF-hand"/>
    <property type="match status" value="1"/>
</dbReference>
<feature type="domain" description="Calpain catalytic" evidence="7">
    <location>
        <begin position="324"/>
        <end position="616"/>
    </location>
</feature>
<comment type="similarity">
    <text evidence="1">Belongs to the peptidase C2 family.</text>
</comment>
<evidence type="ECO:0000313" key="9">
    <source>
        <dbReference type="Proteomes" id="UP000002729"/>
    </source>
</evidence>
<evidence type="ECO:0000256" key="2">
    <source>
        <dbReference type="ARBA" id="ARBA00022670"/>
    </source>
</evidence>
<keyword evidence="3" id="KW-0378">Hydrolase</keyword>
<dbReference type="InParanoid" id="F0Y5U5"/>
<evidence type="ECO:0000313" key="8">
    <source>
        <dbReference type="EMBL" id="EGB09735.1"/>
    </source>
</evidence>
<name>F0Y5U5_AURAN</name>
<dbReference type="PANTHER" id="PTHR10183">
    <property type="entry name" value="CALPAIN"/>
    <property type="match status" value="1"/>
</dbReference>
<dbReference type="GeneID" id="20224229"/>
<dbReference type="PRINTS" id="PR00704">
    <property type="entry name" value="CALPAIN"/>
</dbReference>
<keyword evidence="4" id="KW-0788">Thiol protease</keyword>
<reference evidence="8 9" key="1">
    <citation type="journal article" date="2011" name="Proc. Natl. Acad. Sci. U.S.A.">
        <title>Niche of harmful alga Aureococcus anophagefferens revealed through ecogenomics.</title>
        <authorList>
            <person name="Gobler C.J."/>
            <person name="Berry D.L."/>
            <person name="Dyhrman S.T."/>
            <person name="Wilhelm S.W."/>
            <person name="Salamov A."/>
            <person name="Lobanov A.V."/>
            <person name="Zhang Y."/>
            <person name="Collier J.L."/>
            <person name="Wurch L.L."/>
            <person name="Kustka A.B."/>
            <person name="Dill B.D."/>
            <person name="Shah M."/>
            <person name="VerBerkmoes N.C."/>
            <person name="Kuo A."/>
            <person name="Terry A."/>
            <person name="Pangilinan J."/>
            <person name="Lindquist E.A."/>
            <person name="Lucas S."/>
            <person name="Paulsen I.T."/>
            <person name="Hattenrath-Lehmann T.K."/>
            <person name="Talmage S.C."/>
            <person name="Walker E.A."/>
            <person name="Koch F."/>
            <person name="Burson A.M."/>
            <person name="Marcoval M.A."/>
            <person name="Tang Y.Z."/>
            <person name="Lecleir G.R."/>
            <person name="Coyne K.J."/>
            <person name="Berg G.M."/>
            <person name="Bertrand E.M."/>
            <person name="Saito M.A."/>
            <person name="Gladyshev V.N."/>
            <person name="Grigoriev I.V."/>
        </authorList>
    </citation>
    <scope>NUCLEOTIDE SEQUENCE [LARGE SCALE GENOMIC DNA]</scope>
    <source>
        <strain evidence="9">CCMP 1984</strain>
    </source>
</reference>
<feature type="region of interest" description="Disordered" evidence="6">
    <location>
        <begin position="183"/>
        <end position="204"/>
    </location>
</feature>
<dbReference type="AlphaFoldDB" id="F0Y5U5"/>